<dbReference type="EMBL" id="RBAL01000013">
    <property type="protein sequence ID" value="RKN39509.1"/>
    <property type="molecule type" value="Genomic_DNA"/>
</dbReference>
<dbReference type="InterPro" id="IPR013968">
    <property type="entry name" value="PKS_KR"/>
</dbReference>
<evidence type="ECO:0000259" key="9">
    <source>
        <dbReference type="PROSITE" id="PS52004"/>
    </source>
</evidence>
<dbReference type="SMART" id="SM00827">
    <property type="entry name" value="PKS_AT"/>
    <property type="match status" value="1"/>
</dbReference>
<dbReference type="PANTHER" id="PTHR43775:SF37">
    <property type="entry name" value="SI:DKEY-61P9.11"/>
    <property type="match status" value="1"/>
</dbReference>
<dbReference type="InterPro" id="IPR032821">
    <property type="entry name" value="PKS_assoc"/>
</dbReference>
<feature type="region of interest" description="Disordered" evidence="7">
    <location>
        <begin position="1949"/>
        <end position="1977"/>
    </location>
</feature>
<dbReference type="Gene3D" id="3.40.50.720">
    <property type="entry name" value="NAD(P)-binding Rossmann-like Domain"/>
    <property type="match status" value="1"/>
</dbReference>
<feature type="domain" description="Carrier" evidence="8">
    <location>
        <begin position="1865"/>
        <end position="1942"/>
    </location>
</feature>
<dbReference type="InterPro" id="IPR036291">
    <property type="entry name" value="NAD(P)-bd_dom_sf"/>
</dbReference>
<dbReference type="InterPro" id="IPR049551">
    <property type="entry name" value="PKS_DH_C"/>
</dbReference>
<dbReference type="InterPro" id="IPR049900">
    <property type="entry name" value="PKS_mFAS_DH"/>
</dbReference>
<dbReference type="SMART" id="SM00822">
    <property type="entry name" value="PKS_KR"/>
    <property type="match status" value="1"/>
</dbReference>
<feature type="region of interest" description="N-terminal hotdog fold" evidence="6">
    <location>
        <begin position="1066"/>
        <end position="1197"/>
    </location>
</feature>
<dbReference type="SMART" id="SM00825">
    <property type="entry name" value="PKS_KS"/>
    <property type="match status" value="1"/>
</dbReference>
<dbReference type="CDD" id="cd00833">
    <property type="entry name" value="PKS"/>
    <property type="match status" value="1"/>
</dbReference>
<dbReference type="InterPro" id="IPR001227">
    <property type="entry name" value="Ac_transferase_dom_sf"/>
</dbReference>
<dbReference type="Gene3D" id="3.40.366.10">
    <property type="entry name" value="Malonyl-Coenzyme A Acyl Carrier Protein, domain 2"/>
    <property type="match status" value="1"/>
</dbReference>
<dbReference type="PROSITE" id="PS00012">
    <property type="entry name" value="PHOSPHOPANTETHEINE"/>
    <property type="match status" value="2"/>
</dbReference>
<dbReference type="Gene3D" id="3.10.129.110">
    <property type="entry name" value="Polyketide synthase dehydratase"/>
    <property type="match status" value="1"/>
</dbReference>
<feature type="compositionally biased region" description="Low complexity" evidence="7">
    <location>
        <begin position="1949"/>
        <end position="1966"/>
    </location>
</feature>
<dbReference type="PANTHER" id="PTHR43775">
    <property type="entry name" value="FATTY ACID SYNTHASE"/>
    <property type="match status" value="1"/>
</dbReference>
<feature type="compositionally biased region" description="Low complexity" evidence="7">
    <location>
        <begin position="109"/>
        <end position="118"/>
    </location>
</feature>
<dbReference type="InterPro" id="IPR014030">
    <property type="entry name" value="Ketoacyl_synth_N"/>
</dbReference>
<dbReference type="Pfam" id="PF08659">
    <property type="entry name" value="KR"/>
    <property type="match status" value="1"/>
</dbReference>
<evidence type="ECO:0000256" key="7">
    <source>
        <dbReference type="SAM" id="MobiDB-lite"/>
    </source>
</evidence>
<evidence type="ECO:0000256" key="6">
    <source>
        <dbReference type="PROSITE-ProRule" id="PRU01363"/>
    </source>
</evidence>
<dbReference type="InterPro" id="IPR057326">
    <property type="entry name" value="KR_dom"/>
</dbReference>
<dbReference type="InterPro" id="IPR014031">
    <property type="entry name" value="Ketoacyl_synth_C"/>
</dbReference>
<dbReference type="InterPro" id="IPR009081">
    <property type="entry name" value="PP-bd_ACP"/>
</dbReference>
<dbReference type="OrthoDB" id="5478077at2"/>
<dbReference type="PROSITE" id="PS52004">
    <property type="entry name" value="KS3_2"/>
    <property type="match status" value="1"/>
</dbReference>
<dbReference type="InterPro" id="IPR020841">
    <property type="entry name" value="PKS_Beta-ketoAc_synthase_dom"/>
</dbReference>
<accession>A0A3A9YUN8</accession>
<keyword evidence="12" id="KW-1185">Reference proteome</keyword>
<dbReference type="InterPro" id="IPR020806">
    <property type="entry name" value="PKS_PP-bd"/>
</dbReference>
<dbReference type="Pfam" id="PF21089">
    <property type="entry name" value="PKS_DH_N"/>
    <property type="match status" value="1"/>
</dbReference>
<dbReference type="Pfam" id="PF00698">
    <property type="entry name" value="Acyl_transf_1"/>
    <property type="match status" value="1"/>
</dbReference>
<dbReference type="InterPro" id="IPR050091">
    <property type="entry name" value="PKS_NRPS_Biosynth_Enz"/>
</dbReference>
<dbReference type="Pfam" id="PF00109">
    <property type="entry name" value="ketoacyl-synt"/>
    <property type="match status" value="1"/>
</dbReference>
<feature type="region of interest" description="Disordered" evidence="7">
    <location>
        <begin position="1990"/>
        <end position="2012"/>
    </location>
</feature>
<protein>
    <submittedName>
        <fullName evidence="11">SDR family NAD(P)-dependent oxidoreductase</fullName>
    </submittedName>
</protein>
<dbReference type="InterPro" id="IPR042104">
    <property type="entry name" value="PKS_dehydratase_sf"/>
</dbReference>
<evidence type="ECO:0000313" key="12">
    <source>
        <dbReference type="Proteomes" id="UP000272474"/>
    </source>
</evidence>
<name>A0A3A9YUN8_9ACTN</name>
<evidence type="ECO:0000256" key="1">
    <source>
        <dbReference type="ARBA" id="ARBA00004792"/>
    </source>
</evidence>
<dbReference type="RefSeq" id="WP_120682162.1">
    <property type="nucleotide sequence ID" value="NZ_RBAL01000013.1"/>
</dbReference>
<dbReference type="Gene3D" id="3.30.70.3290">
    <property type="match status" value="1"/>
</dbReference>
<dbReference type="SMART" id="SM00823">
    <property type="entry name" value="PKS_PP"/>
    <property type="match status" value="2"/>
</dbReference>
<feature type="compositionally biased region" description="Low complexity" evidence="7">
    <location>
        <begin position="572"/>
        <end position="584"/>
    </location>
</feature>
<evidence type="ECO:0000256" key="5">
    <source>
        <dbReference type="ARBA" id="ARBA00023194"/>
    </source>
</evidence>
<dbReference type="SMART" id="SM00826">
    <property type="entry name" value="PKS_DH"/>
    <property type="match status" value="1"/>
</dbReference>
<dbReference type="SUPFAM" id="SSF53901">
    <property type="entry name" value="Thiolase-like"/>
    <property type="match status" value="1"/>
</dbReference>
<comment type="caution">
    <text evidence="11">The sequence shown here is derived from an EMBL/GenBank/DDBJ whole genome shotgun (WGS) entry which is preliminary data.</text>
</comment>
<gene>
    <name evidence="11" type="ORF">D7294_21215</name>
</gene>
<feature type="active site" description="Proton acceptor; for dehydratase activity" evidence="6">
    <location>
        <position position="1099"/>
    </location>
</feature>
<dbReference type="InterPro" id="IPR016035">
    <property type="entry name" value="Acyl_Trfase/lysoPLipase"/>
</dbReference>
<dbReference type="InterPro" id="IPR014043">
    <property type="entry name" value="Acyl_transferase_dom"/>
</dbReference>
<dbReference type="Proteomes" id="UP000272474">
    <property type="component" value="Unassembled WGS sequence"/>
</dbReference>
<dbReference type="InterPro" id="IPR049552">
    <property type="entry name" value="PKS_DH_N"/>
</dbReference>
<feature type="region of interest" description="Disordered" evidence="7">
    <location>
        <begin position="80"/>
        <end position="118"/>
    </location>
</feature>
<dbReference type="SUPFAM" id="SSF55048">
    <property type="entry name" value="Probable ACP-binding domain of malonyl-CoA ACP transacylase"/>
    <property type="match status" value="1"/>
</dbReference>
<organism evidence="11 12">
    <name type="scientific">Streptomyces hoynatensis</name>
    <dbReference type="NCBI Taxonomy" id="1141874"/>
    <lineage>
        <taxon>Bacteria</taxon>
        <taxon>Bacillati</taxon>
        <taxon>Actinomycetota</taxon>
        <taxon>Actinomycetes</taxon>
        <taxon>Kitasatosporales</taxon>
        <taxon>Streptomycetaceae</taxon>
        <taxon>Streptomyces</taxon>
    </lineage>
</organism>
<comment type="pathway">
    <text evidence="1">Antibiotic biosynthesis.</text>
</comment>
<dbReference type="SUPFAM" id="SSF51735">
    <property type="entry name" value="NAD(P)-binding Rossmann-fold domains"/>
    <property type="match status" value="2"/>
</dbReference>
<dbReference type="Pfam" id="PF02801">
    <property type="entry name" value="Ketoacyl-synt_C"/>
    <property type="match status" value="1"/>
</dbReference>
<evidence type="ECO:0000256" key="4">
    <source>
        <dbReference type="ARBA" id="ARBA00022679"/>
    </source>
</evidence>
<keyword evidence="4" id="KW-0808">Transferase</keyword>
<dbReference type="PROSITE" id="PS50075">
    <property type="entry name" value="CARRIER"/>
    <property type="match status" value="2"/>
</dbReference>
<evidence type="ECO:0000256" key="3">
    <source>
        <dbReference type="ARBA" id="ARBA00022553"/>
    </source>
</evidence>
<feature type="region of interest" description="C-terminal hotdog fold" evidence="6">
    <location>
        <begin position="1225"/>
        <end position="1369"/>
    </location>
</feature>
<dbReference type="InterPro" id="IPR016036">
    <property type="entry name" value="Malonyl_transacylase_ACP-bd"/>
</dbReference>
<dbReference type="Pfam" id="PF16197">
    <property type="entry name" value="KAsynt_C_assoc"/>
    <property type="match status" value="1"/>
</dbReference>
<dbReference type="Gene3D" id="3.40.47.10">
    <property type="match status" value="1"/>
</dbReference>
<dbReference type="SUPFAM" id="SSF47336">
    <property type="entry name" value="ACP-like"/>
    <property type="match status" value="2"/>
</dbReference>
<dbReference type="InterPro" id="IPR036736">
    <property type="entry name" value="ACP-like_sf"/>
</dbReference>
<dbReference type="GO" id="GO:0033068">
    <property type="term" value="P:macrolide biosynthetic process"/>
    <property type="evidence" value="ECO:0007669"/>
    <property type="project" value="UniProtKB-ARBA"/>
</dbReference>
<dbReference type="CDD" id="cd08955">
    <property type="entry name" value="KR_2_FAS_SDR_x"/>
    <property type="match status" value="1"/>
</dbReference>
<dbReference type="GO" id="GO:0004312">
    <property type="term" value="F:fatty acid synthase activity"/>
    <property type="evidence" value="ECO:0007669"/>
    <property type="project" value="TreeGrafter"/>
</dbReference>
<dbReference type="GO" id="GO:0031177">
    <property type="term" value="F:phosphopantetheine binding"/>
    <property type="evidence" value="ECO:0007669"/>
    <property type="project" value="InterPro"/>
</dbReference>
<dbReference type="InterPro" id="IPR020807">
    <property type="entry name" value="PKS_DH"/>
</dbReference>
<proteinExistence type="predicted"/>
<evidence type="ECO:0000259" key="8">
    <source>
        <dbReference type="PROSITE" id="PS50075"/>
    </source>
</evidence>
<sequence>MAGRERREEIADWLAARVAELLGLPEEEVPTGELFTSLGLSSLQALELSDDLQQFAAVELPPTILYDYPTIDDIAAEVARRSGGGDAGEAARGEGAGPAPATTESSTHPAPAAEAAGAAAVAGEAPAADREGRVPIAIVGIGCRLPGGVFGPDGFWRLLTEGRDAITEVPANRWDAEAFYDPDYTTPDRMNTKWGGFLDDVEGFDAEFFGISAREAARVDPQQRLALEVAWEAIEDAGLAAEHLAGTRTGVFMGVSTFDHATAVFGSPEDVQPYDGTGGALSIVANRLSYNFNLRGPSISVDTACSSSLVATHLAAQALRAGEADIALAGGVNVITSPRIALSFSQGGLTAPDGRCKAFDHRADGYVRSEGVGVVVLKPLARAVADGDRIYAVLLGGAVNQDGRTNGLTAPNGQAQEDVLRAACEAAGVDPAEVDYVEAHGTGTAVGDPIEINALNSVHGQGRPAARPLLVGSAKSNLGHLEAAAGVTGLIKAALALHHRRIPPSIHFEKPNPLLGLDRIPIGVVAAEEPWPRRGDGTPPALAGVSSFGFGGTNAHLVLTAAPEPGGESGTHGEAGTFGEAGEGAARHPGTLLPVGGAPVPRLVPLSAKTAEALRRRATAWAGLAAAPRAAGEANGAARPDDWVGRAAAAAALRQTHAPHRAAVVAADPAELAAAMAAIGRGEHDPATAGPRAVGRRAPRVAMVFSGQGSQWDGMGRELAAALPAFREAVLEADAAVATHLGRSLWSDEEGLVAGGIDTVQPALFLMQVGLAAAWRAWGVVPDAVVGHSMGEVAAACVSGALSVADAAAVICERSRLLTSLTGAGGLALLELPADEARALIAGREHEVSVAAVNGPRATVLSGTEEALDDILATLPERGVFARRIAEAVAGHSPQVEPLRPRLREALTGIAPRPAATRLYSTVTGEPVEGTALDPEYWSRNMREPVLFGPVVRRLLADGYDAFVEISPHPVLARPIADYLDETGAADAMVVSSMRRGEDSVRTLLGALGTLYTAGLDVDWSALHPGTPRHVDLPGHGWRHRRFPIARPAAPKAAAPAGRPAATGGDSLLGRRIPVGVEPQLKLWDLPFGLDTHPEIADHVAEDLAIVPGAYWLTAAAQAAAGLAGGTAAVLSDVTIDAPYLVGDDAATDATAAPEALQLGVRPSPEGARRFTVTSVTRDGRPTVHATGVLGDAPEAPREAADQAARRVAELTRDPAENSAGAPDVVRVAAADYYPRLEGAGLRYGPRFRGIAALWTVAGEAVARLRLPDDLDPALPGLHPALLDACFQSVAACAPGALDDGALPLPVGADRVWSRVGGARLHEGWCHVRLVRAEPDLVVADLTVLDEDGEPRWHAAGFRARITAGRRPPQAGRLYDVHWQQAPAPQAAAGPGGWLILTGPEGPKGLGAALAARLTRAGDRCLTGEDLDGLLAQADAADWAPTGVLDARLPAGPQADVPAALRRRTAEALALINAVAERDWRAATPRVWLLTAGAQPDAAPGGAPTDATLWGLGRTFANERSAPGATVLDLDLPPGAGDAAVAGLDLDPVVALLRSAEPPTQAAVRGAGHRVPVLRPLARAAGQEAGCTIRPDRTYLVTGGLGALGLRTARWLAESGAGHLLLLGRTAPSPEAEAELAALRAAGAGLRVALADAADPAALRAALRAEAGEPPLGGVFHLAGVLEDALFADLDEAALGRALDGKAAGAWNLHELTRDQPVEAFVLFSSLAGLLGSPGQGAYAAANCFLDALAHHRAALGLPAQSIAWGTWAGTGLAVEVGAVERLAARGMPALAPDTAVALLDEAVRSGRPHLAAGAFDPVELGRTLAWPAARELLARVIGSAAAEGGAARRGAVREAVLAATGPEQRRDLLGRYLVEQVAQVLGAAPGGVPADVPFQSLGFDSLMAIELRGRLEVALDTRLSATLVYAHPTADALTDALLARIAPQAEGPAPAAQQAAAPAAEAPGELPDDLSDLDDDEVASLLAAELDALGETGAFDQPDPSGRPGEMEDKR</sequence>
<dbReference type="GO" id="GO:0006633">
    <property type="term" value="P:fatty acid biosynthetic process"/>
    <property type="evidence" value="ECO:0007669"/>
    <property type="project" value="TreeGrafter"/>
</dbReference>
<dbReference type="Gene3D" id="1.10.1200.10">
    <property type="entry name" value="ACP-like"/>
    <property type="match status" value="2"/>
</dbReference>
<dbReference type="SUPFAM" id="SSF52151">
    <property type="entry name" value="FabD/lysophospholipase-like"/>
    <property type="match status" value="1"/>
</dbReference>
<feature type="domain" description="Carrier" evidence="8">
    <location>
        <begin position="5"/>
        <end position="82"/>
    </location>
</feature>
<dbReference type="InterPro" id="IPR016039">
    <property type="entry name" value="Thiolase-like"/>
</dbReference>
<dbReference type="Pfam" id="PF14765">
    <property type="entry name" value="PS-DH"/>
    <property type="match status" value="1"/>
</dbReference>
<keyword evidence="5" id="KW-0045">Antibiotic biosynthesis</keyword>
<feature type="active site" description="Proton donor; for dehydratase activity" evidence="6">
    <location>
        <position position="1284"/>
    </location>
</feature>
<keyword evidence="2" id="KW-0596">Phosphopantetheine</keyword>
<evidence type="ECO:0000256" key="2">
    <source>
        <dbReference type="ARBA" id="ARBA00022450"/>
    </source>
</evidence>
<dbReference type="SMART" id="SM01294">
    <property type="entry name" value="PKS_PP_betabranch"/>
    <property type="match status" value="2"/>
</dbReference>
<evidence type="ECO:0000313" key="11">
    <source>
        <dbReference type="EMBL" id="RKN39509.1"/>
    </source>
</evidence>
<dbReference type="Pfam" id="PF00550">
    <property type="entry name" value="PP-binding"/>
    <property type="match status" value="2"/>
</dbReference>
<dbReference type="FunFam" id="3.40.47.10:FF:000019">
    <property type="entry name" value="Polyketide synthase type I"/>
    <property type="match status" value="1"/>
</dbReference>
<dbReference type="InterPro" id="IPR006162">
    <property type="entry name" value="Ppantetheine_attach_site"/>
</dbReference>
<feature type="domain" description="Ketosynthase family 3 (KS3)" evidence="9">
    <location>
        <begin position="133"/>
        <end position="561"/>
    </location>
</feature>
<dbReference type="PROSITE" id="PS52019">
    <property type="entry name" value="PKS_MFAS_DH"/>
    <property type="match status" value="1"/>
</dbReference>
<reference evidence="11 12" key="1">
    <citation type="journal article" date="2014" name="Int. J. Syst. Evol. Microbiol.">
        <title>Streptomyces hoynatensis sp. nov., isolated from deep marine sediment.</title>
        <authorList>
            <person name="Veyisoglu A."/>
            <person name="Sahin N."/>
        </authorList>
    </citation>
    <scope>NUCLEOTIDE SEQUENCE [LARGE SCALE GENOMIC DNA]</scope>
    <source>
        <strain evidence="11 12">KCTC 29097</strain>
    </source>
</reference>
<keyword evidence="3" id="KW-0597">Phosphoprotein</keyword>
<feature type="compositionally biased region" description="Acidic residues" evidence="7">
    <location>
        <begin position="1967"/>
        <end position="1977"/>
    </location>
</feature>
<evidence type="ECO:0000259" key="10">
    <source>
        <dbReference type="PROSITE" id="PS52019"/>
    </source>
</evidence>
<feature type="region of interest" description="Disordered" evidence="7">
    <location>
        <begin position="565"/>
        <end position="587"/>
    </location>
</feature>
<feature type="domain" description="PKS/mFAS DH" evidence="10">
    <location>
        <begin position="1066"/>
        <end position="1369"/>
    </location>
</feature>